<evidence type="ECO:0000313" key="2">
    <source>
        <dbReference type="EMBL" id="KAJ3838204.1"/>
    </source>
</evidence>
<evidence type="ECO:0000256" key="1">
    <source>
        <dbReference type="ARBA" id="ARBA00022679"/>
    </source>
</evidence>
<proteinExistence type="predicted"/>
<name>A0AA38P8D0_9AGAR</name>
<gene>
    <name evidence="2" type="ORF">F5878DRAFT_505593</name>
</gene>
<dbReference type="PANTHER" id="PTHR10982">
    <property type="entry name" value="MALONYL COA-ACYL CARRIER PROTEIN TRANSACYLASE"/>
    <property type="match status" value="1"/>
</dbReference>
<dbReference type="Gene3D" id="2.40.128.700">
    <property type="match status" value="1"/>
</dbReference>
<organism evidence="2 3">
    <name type="scientific">Lentinula raphanica</name>
    <dbReference type="NCBI Taxonomy" id="153919"/>
    <lineage>
        <taxon>Eukaryota</taxon>
        <taxon>Fungi</taxon>
        <taxon>Dikarya</taxon>
        <taxon>Basidiomycota</taxon>
        <taxon>Agaricomycotina</taxon>
        <taxon>Agaricomycetes</taxon>
        <taxon>Agaricomycetidae</taxon>
        <taxon>Agaricales</taxon>
        <taxon>Marasmiineae</taxon>
        <taxon>Omphalotaceae</taxon>
        <taxon>Lentinula</taxon>
    </lineage>
</organism>
<protein>
    <submittedName>
        <fullName evidence="2">Uncharacterized protein</fullName>
    </submittedName>
</protein>
<dbReference type="InterPro" id="IPR050830">
    <property type="entry name" value="Fungal_FAS"/>
</dbReference>
<dbReference type="GO" id="GO:0016740">
    <property type="term" value="F:transferase activity"/>
    <property type="evidence" value="ECO:0007669"/>
    <property type="project" value="UniProtKB-KW"/>
</dbReference>
<feature type="non-terminal residue" evidence="2">
    <location>
        <position position="1"/>
    </location>
</feature>
<dbReference type="Proteomes" id="UP001163846">
    <property type="component" value="Unassembled WGS sequence"/>
</dbReference>
<keyword evidence="1" id="KW-0808">Transferase</keyword>
<sequence>QPVIEVVSAFLYCGVFTDYENTFETTVEPDYIVTLSNDAEVGVLQSKGWFDWEDENKPLAPGLPLIFRIQTEVSFKDRASFRELSVSGEIFTRDQLKQLHKVGS</sequence>
<keyword evidence="3" id="KW-1185">Reference proteome</keyword>
<reference evidence="2" key="1">
    <citation type="submission" date="2022-08" db="EMBL/GenBank/DDBJ databases">
        <authorList>
            <consortium name="DOE Joint Genome Institute"/>
            <person name="Min B."/>
            <person name="Riley R."/>
            <person name="Sierra-Patev S."/>
            <person name="Naranjo-Ortiz M."/>
            <person name="Looney B."/>
            <person name="Konkel Z."/>
            <person name="Slot J.C."/>
            <person name="Sakamoto Y."/>
            <person name="Steenwyk J.L."/>
            <person name="Rokas A."/>
            <person name="Carro J."/>
            <person name="Camarero S."/>
            <person name="Ferreira P."/>
            <person name="Molpeceres G."/>
            <person name="Ruiz-Duenas F.J."/>
            <person name="Serrano A."/>
            <person name="Henrissat B."/>
            <person name="Drula E."/>
            <person name="Hughes K.W."/>
            <person name="Mata J.L."/>
            <person name="Ishikawa N.K."/>
            <person name="Vargas-Isla R."/>
            <person name="Ushijima S."/>
            <person name="Smith C.A."/>
            <person name="Ahrendt S."/>
            <person name="Andreopoulos W."/>
            <person name="He G."/>
            <person name="Labutti K."/>
            <person name="Lipzen A."/>
            <person name="Ng V."/>
            <person name="Sandor L."/>
            <person name="Barry K."/>
            <person name="Martinez A.T."/>
            <person name="Xiao Y."/>
            <person name="Gibbons J.G."/>
            <person name="Terashima K."/>
            <person name="Hibbett D.S."/>
            <person name="Grigoriev I.V."/>
        </authorList>
    </citation>
    <scope>NUCLEOTIDE SEQUENCE</scope>
    <source>
        <strain evidence="2">TFB9207</strain>
    </source>
</reference>
<dbReference type="AlphaFoldDB" id="A0AA38P8D0"/>
<comment type="caution">
    <text evidence="2">The sequence shown here is derived from an EMBL/GenBank/DDBJ whole genome shotgun (WGS) entry which is preliminary data.</text>
</comment>
<dbReference type="EMBL" id="MU806196">
    <property type="protein sequence ID" value="KAJ3838204.1"/>
    <property type="molecule type" value="Genomic_DNA"/>
</dbReference>
<dbReference type="Pfam" id="PF22235">
    <property type="entry name" value="FAS1_thioest_ins"/>
    <property type="match status" value="1"/>
</dbReference>
<dbReference type="PANTHER" id="PTHR10982:SF21">
    <property type="entry name" value="FATTY ACID SYNTHASE SUBUNIT BETA"/>
    <property type="match status" value="1"/>
</dbReference>
<feature type="non-terminal residue" evidence="2">
    <location>
        <position position="104"/>
    </location>
</feature>
<evidence type="ECO:0000313" key="3">
    <source>
        <dbReference type="Proteomes" id="UP001163846"/>
    </source>
</evidence>
<accession>A0AA38P8D0</accession>